<dbReference type="AlphaFoldDB" id="A0A3M7RR18"/>
<accession>A0A3M7RR18</accession>
<dbReference type="SMART" id="SM01398">
    <property type="entry name" value="Cornichon"/>
    <property type="match status" value="1"/>
</dbReference>
<dbReference type="Proteomes" id="UP000276133">
    <property type="component" value="Unassembled WGS sequence"/>
</dbReference>
<keyword evidence="8" id="KW-1185">Reference proteome</keyword>
<evidence type="ECO:0000313" key="7">
    <source>
        <dbReference type="EMBL" id="RNA25982.1"/>
    </source>
</evidence>
<dbReference type="OrthoDB" id="434393at2759"/>
<dbReference type="EMBL" id="REGN01002820">
    <property type="protein sequence ID" value="RNA25982.1"/>
    <property type="molecule type" value="Genomic_DNA"/>
</dbReference>
<feature type="transmembrane region" description="Helical" evidence="6">
    <location>
        <begin position="7"/>
        <end position="29"/>
    </location>
</feature>
<organism evidence="7 8">
    <name type="scientific">Brachionus plicatilis</name>
    <name type="common">Marine rotifer</name>
    <name type="synonym">Brachionus muelleri</name>
    <dbReference type="NCBI Taxonomy" id="10195"/>
    <lineage>
        <taxon>Eukaryota</taxon>
        <taxon>Metazoa</taxon>
        <taxon>Spiralia</taxon>
        <taxon>Gnathifera</taxon>
        <taxon>Rotifera</taxon>
        <taxon>Eurotatoria</taxon>
        <taxon>Monogononta</taxon>
        <taxon>Pseudotrocha</taxon>
        <taxon>Ploima</taxon>
        <taxon>Brachionidae</taxon>
        <taxon>Brachionus</taxon>
    </lineage>
</organism>
<dbReference type="GO" id="GO:0016020">
    <property type="term" value="C:membrane"/>
    <property type="evidence" value="ECO:0007669"/>
    <property type="project" value="UniProtKB-SubCell"/>
</dbReference>
<keyword evidence="3 6" id="KW-0812">Transmembrane</keyword>
<evidence type="ECO:0000256" key="1">
    <source>
        <dbReference type="ARBA" id="ARBA00004141"/>
    </source>
</evidence>
<dbReference type="PANTHER" id="PTHR12290">
    <property type="entry name" value="CORNICHON-RELATED"/>
    <property type="match status" value="1"/>
</dbReference>
<evidence type="ECO:0000256" key="6">
    <source>
        <dbReference type="SAM" id="Phobius"/>
    </source>
</evidence>
<dbReference type="STRING" id="10195.A0A3M7RR18"/>
<keyword evidence="4 6" id="KW-1133">Transmembrane helix</keyword>
<protein>
    <submittedName>
        <fullName evidence="7">Cornichon-like protein</fullName>
    </submittedName>
</protein>
<dbReference type="Pfam" id="PF03311">
    <property type="entry name" value="Cornichon"/>
    <property type="match status" value="1"/>
</dbReference>
<comment type="subcellular location">
    <subcellularLocation>
        <location evidence="1">Membrane</location>
        <topology evidence="1">Multi-pass membrane protein</topology>
    </subcellularLocation>
</comment>
<dbReference type="GO" id="GO:0016192">
    <property type="term" value="P:vesicle-mediated transport"/>
    <property type="evidence" value="ECO:0007669"/>
    <property type="project" value="InterPro"/>
</dbReference>
<gene>
    <name evidence="7" type="ORF">BpHYR1_005248</name>
</gene>
<sequence length="145" mass="16891">MGFTYLAFAYMIALILTAILIFFAIWHVIAFDELKNDQKNPIEQCNTLNPLVLPEYISHTVMVLLIVLGGDLLTFFLNLPILIFNFNKYKNRPVMSRFGIYDPTLVMNGDVLNREMKEGWIKLAFYMVSFFYYLYSFISTLISSN</sequence>
<proteinExistence type="inferred from homology"/>
<evidence type="ECO:0000256" key="4">
    <source>
        <dbReference type="ARBA" id="ARBA00022989"/>
    </source>
</evidence>
<reference evidence="7 8" key="1">
    <citation type="journal article" date="2018" name="Sci. Rep.">
        <title>Genomic signatures of local adaptation to the degree of environmental predictability in rotifers.</title>
        <authorList>
            <person name="Franch-Gras L."/>
            <person name="Hahn C."/>
            <person name="Garcia-Roger E.M."/>
            <person name="Carmona M.J."/>
            <person name="Serra M."/>
            <person name="Gomez A."/>
        </authorList>
    </citation>
    <scope>NUCLEOTIDE SEQUENCE [LARGE SCALE GENOMIC DNA]</scope>
    <source>
        <strain evidence="7">HYR1</strain>
    </source>
</reference>
<dbReference type="InterPro" id="IPR003377">
    <property type="entry name" value="Cornichon"/>
</dbReference>
<name>A0A3M7RR18_BRAPC</name>
<keyword evidence="5 6" id="KW-0472">Membrane</keyword>
<comment type="caution">
    <text evidence="7">The sequence shown here is derived from an EMBL/GenBank/DDBJ whole genome shotgun (WGS) entry which is preliminary data.</text>
</comment>
<comment type="similarity">
    <text evidence="2">Belongs to the cornichon family.</text>
</comment>
<feature type="transmembrane region" description="Helical" evidence="6">
    <location>
        <begin position="56"/>
        <end position="86"/>
    </location>
</feature>
<feature type="transmembrane region" description="Helical" evidence="6">
    <location>
        <begin position="123"/>
        <end position="142"/>
    </location>
</feature>
<evidence type="ECO:0000313" key="8">
    <source>
        <dbReference type="Proteomes" id="UP000276133"/>
    </source>
</evidence>
<evidence type="ECO:0000256" key="5">
    <source>
        <dbReference type="ARBA" id="ARBA00023136"/>
    </source>
</evidence>
<evidence type="ECO:0000256" key="3">
    <source>
        <dbReference type="ARBA" id="ARBA00022692"/>
    </source>
</evidence>
<evidence type="ECO:0000256" key="2">
    <source>
        <dbReference type="ARBA" id="ARBA00010095"/>
    </source>
</evidence>